<sequence length="179" mass="21071">MSEPLFLKHFTHKKVKNLREAVNKIYLGEALIYSFESPNSLFIGSIPYQSQVIWHHPNEATLHLASGGCTYFLWSHLVENLVFTGLVIYKFEIYSFDIYMIFHIFDPIKFCTSIKIDVLKDSLEEKLHDAFKQHQFDDLNSNDFLQFQTETYFSLNKVFQRYGVSIDEINPFVHIETES</sequence>
<evidence type="ECO:0000313" key="1">
    <source>
        <dbReference type="EMBL" id="KAK8863756.1"/>
    </source>
</evidence>
<reference evidence="1 2" key="1">
    <citation type="submission" date="2024-04" db="EMBL/GenBank/DDBJ databases">
        <title>Tritrichomonas musculus Genome.</title>
        <authorList>
            <person name="Alves-Ferreira E."/>
            <person name="Grigg M."/>
            <person name="Lorenzi H."/>
            <person name="Galac M."/>
        </authorList>
    </citation>
    <scope>NUCLEOTIDE SEQUENCE [LARGE SCALE GENOMIC DNA]</scope>
    <source>
        <strain evidence="1 2">EAF2021</strain>
    </source>
</reference>
<dbReference type="Proteomes" id="UP001470230">
    <property type="component" value="Unassembled WGS sequence"/>
</dbReference>
<proteinExistence type="predicted"/>
<protein>
    <submittedName>
        <fullName evidence="1">Uncharacterized protein</fullName>
    </submittedName>
</protein>
<name>A0ABR2IJD8_9EUKA</name>
<keyword evidence="2" id="KW-1185">Reference proteome</keyword>
<dbReference type="EMBL" id="JAPFFF010000017">
    <property type="protein sequence ID" value="KAK8863756.1"/>
    <property type="molecule type" value="Genomic_DNA"/>
</dbReference>
<gene>
    <name evidence="1" type="ORF">M9Y10_011446</name>
</gene>
<organism evidence="1 2">
    <name type="scientific">Tritrichomonas musculus</name>
    <dbReference type="NCBI Taxonomy" id="1915356"/>
    <lineage>
        <taxon>Eukaryota</taxon>
        <taxon>Metamonada</taxon>
        <taxon>Parabasalia</taxon>
        <taxon>Tritrichomonadida</taxon>
        <taxon>Tritrichomonadidae</taxon>
        <taxon>Tritrichomonas</taxon>
    </lineage>
</organism>
<evidence type="ECO:0000313" key="2">
    <source>
        <dbReference type="Proteomes" id="UP001470230"/>
    </source>
</evidence>
<accession>A0ABR2IJD8</accession>
<comment type="caution">
    <text evidence="1">The sequence shown here is derived from an EMBL/GenBank/DDBJ whole genome shotgun (WGS) entry which is preliminary data.</text>
</comment>